<dbReference type="GO" id="GO:0000978">
    <property type="term" value="F:RNA polymerase II cis-regulatory region sequence-specific DNA binding"/>
    <property type="evidence" value="ECO:0007669"/>
    <property type="project" value="TreeGrafter"/>
</dbReference>
<dbReference type="SUPFAM" id="SSF47459">
    <property type="entry name" value="HLH, helix-loop-helix DNA-binding domain"/>
    <property type="match status" value="1"/>
</dbReference>
<dbReference type="Pfam" id="PF00010">
    <property type="entry name" value="HLH"/>
    <property type="match status" value="1"/>
</dbReference>
<dbReference type="OrthoDB" id="10049614at2759"/>
<dbReference type="PANTHER" id="PTHR11534:SF9">
    <property type="entry name" value="MYOGENIC-DETERMINATION PROTEIN"/>
    <property type="match status" value="1"/>
</dbReference>
<dbReference type="SMART" id="SM00353">
    <property type="entry name" value="HLH"/>
    <property type="match status" value="1"/>
</dbReference>
<dbReference type="PANTHER" id="PTHR11534">
    <property type="entry name" value="MYOGENIC FACTOR"/>
    <property type="match status" value="1"/>
</dbReference>
<dbReference type="GO" id="GO:0005634">
    <property type="term" value="C:nucleus"/>
    <property type="evidence" value="ECO:0007669"/>
    <property type="project" value="UniProtKB-SubCell"/>
</dbReference>
<proteinExistence type="evidence at transcript level"/>
<evidence type="ECO:0000256" key="1">
    <source>
        <dbReference type="ARBA" id="ARBA00004123"/>
    </source>
</evidence>
<dbReference type="InterPro" id="IPR036638">
    <property type="entry name" value="HLH_DNA-bd_sf"/>
</dbReference>
<comment type="subcellular location">
    <subcellularLocation>
        <location evidence="1">Nucleus</location>
    </subcellularLocation>
</comment>
<keyword evidence="2" id="KW-0238">DNA-binding</keyword>
<dbReference type="GO" id="GO:0007517">
    <property type="term" value="P:muscle organ development"/>
    <property type="evidence" value="ECO:0007669"/>
    <property type="project" value="InterPro"/>
</dbReference>
<evidence type="ECO:0000256" key="2">
    <source>
        <dbReference type="ARBA" id="ARBA00023125"/>
    </source>
</evidence>
<organism evidence="5">
    <name type="scientific">Leptinotarsa decemlineata</name>
    <name type="common">Colorado potato beetle</name>
    <name type="synonym">Doryphora decemlineata</name>
    <dbReference type="NCBI Taxonomy" id="7539"/>
    <lineage>
        <taxon>Eukaryota</taxon>
        <taxon>Metazoa</taxon>
        <taxon>Ecdysozoa</taxon>
        <taxon>Arthropoda</taxon>
        <taxon>Hexapoda</taxon>
        <taxon>Insecta</taxon>
        <taxon>Pterygota</taxon>
        <taxon>Neoptera</taxon>
        <taxon>Endopterygota</taxon>
        <taxon>Coleoptera</taxon>
        <taxon>Polyphaga</taxon>
        <taxon>Cucujiformia</taxon>
        <taxon>Chrysomeloidea</taxon>
        <taxon>Chrysomelidae</taxon>
        <taxon>Chrysomelinae</taxon>
        <taxon>Doryphorini</taxon>
        <taxon>Leptinotarsa</taxon>
    </lineage>
</organism>
<evidence type="ECO:0000259" key="4">
    <source>
        <dbReference type="PROSITE" id="PS50888"/>
    </source>
</evidence>
<dbReference type="InterPro" id="IPR039704">
    <property type="entry name" value="Myogenic_factor"/>
</dbReference>
<name>A0A0F7DCF4_LEPDE</name>
<dbReference type="EMBL" id="KP147922">
    <property type="protein sequence ID" value="AKG92759.1"/>
    <property type="molecule type" value="mRNA"/>
</dbReference>
<dbReference type="InterPro" id="IPR002546">
    <property type="entry name" value="MyoD_N"/>
</dbReference>
<dbReference type="PROSITE" id="PS50888">
    <property type="entry name" value="BHLH"/>
    <property type="match status" value="1"/>
</dbReference>
<dbReference type="FunFam" id="4.10.280.10:FF:000005">
    <property type="entry name" value="Myogenic factor"/>
    <property type="match status" value="1"/>
</dbReference>
<dbReference type="CDD" id="cd19699">
    <property type="entry name" value="bHLH_TS_dMYOD_like"/>
    <property type="match status" value="1"/>
</dbReference>
<dbReference type="AlphaFoldDB" id="A0A0F7DCF4"/>
<evidence type="ECO:0000256" key="3">
    <source>
        <dbReference type="ARBA" id="ARBA00023242"/>
    </source>
</evidence>
<sequence length="302" mass="34620">MSYFPNYLQNYHEISQNFHQQIHSEIANFNHQKTFYKNQKLSVNGAEYCTKEGGMQGDSKRNIVGRRDNPNLDYFRDNLDYVRKSPLSDSSRSFDGEDTKSTGLRIDTGYVSAESSIDSEDEKEITHILEPPHTGCSVNGPRKCLAWACKACKKKTVTIDRRKAATLRERRRLRKVNEAFEMLKKRTCNNPGQRLPKVEILRSAIEYIEYLEEILQGSKSSSEASNNIVPKNEYMNGSSSQFVCERLQQFSEPLQRFSSPGCEIAPNTSSLDCLNLIVQSITNKKQGKRRTHHVTLLICFIF</sequence>
<dbReference type="Gene3D" id="4.10.280.10">
    <property type="entry name" value="Helix-loop-helix DNA-binding domain"/>
    <property type="match status" value="1"/>
</dbReference>
<feature type="domain" description="BHLH" evidence="4">
    <location>
        <begin position="160"/>
        <end position="211"/>
    </location>
</feature>
<dbReference type="GO" id="GO:0045663">
    <property type="term" value="P:positive regulation of myoblast differentiation"/>
    <property type="evidence" value="ECO:0007669"/>
    <property type="project" value="TreeGrafter"/>
</dbReference>
<protein>
    <submittedName>
        <fullName evidence="5">Nautilus</fullName>
    </submittedName>
</protein>
<dbReference type="InterPro" id="IPR011598">
    <property type="entry name" value="bHLH_dom"/>
</dbReference>
<keyword evidence="3" id="KW-0539">Nucleus</keyword>
<dbReference type="SMART" id="SM00520">
    <property type="entry name" value="BASIC"/>
    <property type="match status" value="1"/>
</dbReference>
<evidence type="ECO:0000313" key="5">
    <source>
        <dbReference type="EMBL" id="AKG92759.1"/>
    </source>
</evidence>
<dbReference type="GO" id="GO:0000981">
    <property type="term" value="F:DNA-binding transcription factor activity, RNA polymerase II-specific"/>
    <property type="evidence" value="ECO:0007669"/>
    <property type="project" value="TreeGrafter"/>
</dbReference>
<reference evidence="5" key="1">
    <citation type="submission" date="2014-11" db="EMBL/GenBank/DDBJ databases">
        <title>Identification of bHLH genes in Colorado potato beetle, Leptinotarsa decemlineata.</title>
        <authorList>
            <person name="Meng Q."/>
            <person name="Fu K."/>
        </authorList>
    </citation>
    <scope>NUCLEOTIDE SEQUENCE</scope>
</reference>
<accession>A0A0F7DCF4</accession>
<dbReference type="Pfam" id="PF01586">
    <property type="entry name" value="Basic"/>
    <property type="match status" value="1"/>
</dbReference>
<dbReference type="GO" id="GO:0046983">
    <property type="term" value="F:protein dimerization activity"/>
    <property type="evidence" value="ECO:0007669"/>
    <property type="project" value="InterPro"/>
</dbReference>